<dbReference type="GO" id="GO:0043189">
    <property type="term" value="C:H4/H2A histone acetyltransferase complex"/>
    <property type="evidence" value="ECO:0007669"/>
    <property type="project" value="InterPro"/>
</dbReference>
<protein>
    <recommendedName>
        <fullName evidence="4">Chromatin modification-related protein EAF7</fullName>
    </recommendedName>
</protein>
<proteinExistence type="predicted"/>
<evidence type="ECO:0000313" key="2">
    <source>
        <dbReference type="EMBL" id="PVU91650.1"/>
    </source>
</evidence>
<feature type="compositionally biased region" description="Low complexity" evidence="1">
    <location>
        <begin position="154"/>
        <end position="173"/>
    </location>
</feature>
<organism evidence="2 3">
    <name type="scientific">Smittium simulii</name>
    <dbReference type="NCBI Taxonomy" id="133385"/>
    <lineage>
        <taxon>Eukaryota</taxon>
        <taxon>Fungi</taxon>
        <taxon>Fungi incertae sedis</taxon>
        <taxon>Zoopagomycota</taxon>
        <taxon>Kickxellomycotina</taxon>
        <taxon>Harpellomycetes</taxon>
        <taxon>Harpellales</taxon>
        <taxon>Legeriomycetaceae</taxon>
        <taxon>Smittium</taxon>
    </lineage>
</organism>
<dbReference type="Proteomes" id="UP000245383">
    <property type="component" value="Unassembled WGS sequence"/>
</dbReference>
<dbReference type="EMBL" id="MBFR01000190">
    <property type="protein sequence ID" value="PVU91650.1"/>
    <property type="molecule type" value="Genomic_DNA"/>
</dbReference>
<keyword evidence="3" id="KW-1185">Reference proteome</keyword>
<name>A0A2T9YH54_9FUNG</name>
<evidence type="ECO:0008006" key="4">
    <source>
        <dbReference type="Google" id="ProtNLM"/>
    </source>
</evidence>
<dbReference type="STRING" id="133385.A0A2T9YH54"/>
<comment type="caution">
    <text evidence="2">The sequence shown here is derived from an EMBL/GenBank/DDBJ whole genome shotgun (WGS) entry which is preliminary data.</text>
</comment>
<sequence length="193" mass="22623">MCNIYQRFSQRAFDCEYSTADLWERIKDWYNLETLEDLEVVSDSEDSEIENEEDTKDQDKYLFNQKLVYTLKKPQELDFWKKMNEFFLPWDEYGTMILERAGEGVDDDNESPYIDNFSQDLSSKHSTPEPIEDVQEEIKKPKIGETILKKKGKSTIAPSTIVPPSTPTVAATPSHKRKKPTRQQNTSRKSKRR</sequence>
<evidence type="ECO:0000313" key="3">
    <source>
        <dbReference type="Proteomes" id="UP000245383"/>
    </source>
</evidence>
<dbReference type="GO" id="GO:0006355">
    <property type="term" value="P:regulation of DNA-templated transcription"/>
    <property type="evidence" value="ECO:0007669"/>
    <property type="project" value="InterPro"/>
</dbReference>
<dbReference type="OrthoDB" id="5595141at2759"/>
<feature type="region of interest" description="Disordered" evidence="1">
    <location>
        <begin position="117"/>
        <end position="193"/>
    </location>
</feature>
<accession>A0A2T9YH54</accession>
<dbReference type="InterPro" id="IPR012423">
    <property type="entry name" value="Eaf7/MRGBP"/>
</dbReference>
<dbReference type="AlphaFoldDB" id="A0A2T9YH54"/>
<reference evidence="2 3" key="1">
    <citation type="journal article" date="2018" name="MBio">
        <title>Comparative Genomics Reveals the Core Gene Toolbox for the Fungus-Insect Symbiosis.</title>
        <authorList>
            <person name="Wang Y."/>
            <person name="Stata M."/>
            <person name="Wang W."/>
            <person name="Stajich J.E."/>
            <person name="White M.M."/>
            <person name="Moncalvo J.M."/>
        </authorList>
    </citation>
    <scope>NUCLEOTIDE SEQUENCE [LARGE SCALE GENOMIC DNA]</scope>
    <source>
        <strain evidence="2 3">SWE-8-4</strain>
    </source>
</reference>
<gene>
    <name evidence="2" type="ORF">BB561_004283</name>
</gene>
<evidence type="ECO:0000256" key="1">
    <source>
        <dbReference type="SAM" id="MobiDB-lite"/>
    </source>
</evidence>
<dbReference type="Pfam" id="PF07904">
    <property type="entry name" value="Eaf7"/>
    <property type="match status" value="1"/>
</dbReference>
<dbReference type="GO" id="GO:0005634">
    <property type="term" value="C:nucleus"/>
    <property type="evidence" value="ECO:0007669"/>
    <property type="project" value="InterPro"/>
</dbReference>